<reference evidence="2" key="1">
    <citation type="submission" date="2025-08" db="UniProtKB">
        <authorList>
            <consortium name="RefSeq"/>
        </authorList>
    </citation>
    <scope>IDENTIFICATION</scope>
</reference>
<keyword evidence="1" id="KW-1185">Reference proteome</keyword>
<accession>A0AC54Z2J0</accession>
<gene>
    <name evidence="2" type="primary">LOC103197831</name>
</gene>
<evidence type="ECO:0000313" key="2">
    <source>
        <dbReference type="RefSeq" id="XP_042636985.1"/>
    </source>
</evidence>
<dbReference type="Proteomes" id="UP000694850">
    <property type="component" value="Unplaced"/>
</dbReference>
<name>A0AC54Z2J0_ORYAF</name>
<organism evidence="1 2">
    <name type="scientific">Orycteropus afer afer</name>
    <dbReference type="NCBI Taxonomy" id="1230840"/>
    <lineage>
        <taxon>Eukaryota</taxon>
        <taxon>Metazoa</taxon>
        <taxon>Chordata</taxon>
        <taxon>Craniata</taxon>
        <taxon>Vertebrata</taxon>
        <taxon>Euteleostomi</taxon>
        <taxon>Mammalia</taxon>
        <taxon>Eutheria</taxon>
        <taxon>Afrotheria</taxon>
        <taxon>Tubulidentata</taxon>
        <taxon>Orycteropodidae</taxon>
        <taxon>Orycteropus</taxon>
    </lineage>
</organism>
<dbReference type="RefSeq" id="XP_042636985.1">
    <property type="nucleotide sequence ID" value="XM_042781051.1"/>
</dbReference>
<sequence length="423" mass="46879">MGAPHVHSARGSRVACSIFPAQDAEPPVPDPPRPGGPQGRPPPKAVGPPGTRAGAGTGPAREPHPGRGQVSRRSSPGSQSQPLGKKSQDLLGEEARREGEFLGSLAKTCFVVEAGLILEKERYPIGDDHFGRKVITFSCCRLPPSHELNHKRLLEYLKYTLDQYVENDYSLVYFHCGLNSRNKPSLGWLQSAYKEFDRKSVKWACKAPAAEALEPGTQRLALGVPSVTAPPCVYRYDEKLQNPHRGKPPPPTKTPPPPRPPLPTQQFGVSLEYLKDKNRGELIPPVLQLTVTYLRENGLRTEGLFRRSANIQTVREIQKLYNQGKPVNFDDYGDIHVPAVILKAFLRELPQPLLTFEAYEQILQITSVESSLRVTHCRQILRGLPEHNYAILSYLMSFLHVVSGGWHGFGSLSSMSRPVSLNC</sequence>
<protein>
    <submittedName>
        <fullName evidence="2">Rho GTPase-activating protein 8-like</fullName>
    </submittedName>
</protein>
<evidence type="ECO:0000313" key="1">
    <source>
        <dbReference type="Proteomes" id="UP000694850"/>
    </source>
</evidence>
<proteinExistence type="predicted"/>